<dbReference type="InterPro" id="IPR029063">
    <property type="entry name" value="SAM-dependent_MTases_sf"/>
</dbReference>
<gene>
    <name evidence="4" type="ORF">ACFFIC_11650</name>
</gene>
<comment type="caution">
    <text evidence="4">The sequence shown here is derived from an EMBL/GenBank/DDBJ whole genome shotgun (WGS) entry which is preliminary data.</text>
</comment>
<evidence type="ECO:0000313" key="5">
    <source>
        <dbReference type="Proteomes" id="UP001589789"/>
    </source>
</evidence>
<evidence type="ECO:0000313" key="4">
    <source>
        <dbReference type="EMBL" id="MFC0386194.1"/>
    </source>
</evidence>
<dbReference type="PANTHER" id="PTHR18895:SF74">
    <property type="entry name" value="MTRF1L RELEASE FACTOR GLUTAMINE METHYLTRANSFERASE"/>
    <property type="match status" value="1"/>
</dbReference>
<dbReference type="PANTHER" id="PTHR18895">
    <property type="entry name" value="HEMK METHYLTRANSFERASE"/>
    <property type="match status" value="1"/>
</dbReference>
<dbReference type="PROSITE" id="PS00092">
    <property type="entry name" value="N6_MTASE"/>
    <property type="match status" value="1"/>
</dbReference>
<dbReference type="InterPro" id="IPR007848">
    <property type="entry name" value="Small_mtfrase_dom"/>
</dbReference>
<dbReference type="InterPro" id="IPR050320">
    <property type="entry name" value="N5-glutamine_MTase"/>
</dbReference>
<dbReference type="InterPro" id="IPR002052">
    <property type="entry name" value="DNA_methylase_N6_adenine_CS"/>
</dbReference>
<dbReference type="EMBL" id="JBHLVZ010000025">
    <property type="protein sequence ID" value="MFC0386194.1"/>
    <property type="molecule type" value="Genomic_DNA"/>
</dbReference>
<dbReference type="RefSeq" id="WP_377050424.1">
    <property type="nucleotide sequence ID" value="NZ_JBHLVZ010000025.1"/>
</dbReference>
<dbReference type="Pfam" id="PF05175">
    <property type="entry name" value="MTS"/>
    <property type="match status" value="1"/>
</dbReference>
<sequence length="316" mass="33352">MPDPSLPPADQALVTLVRSLAERGYGFVTATPLSHARVNARPGNAEARNLRDVFGWSRPFRPNLLPPPMLDLMRAGGVLAEAGGMLRSLLRVSSLEGMLFLHSAFPTAEADAVFFGPDTYRFANAILAELERRQAPVRRAVDIGCGAGPGGILVARARPDAAVAMVDINGAALRLARVNAVLAGASNAEARHSDLLSGVEGEFDLVVANPPYLVDPAQRAYRHGGGDLGAGLSLAILDAALARLAPGGTLVLYTGAAVVKGEDPFRSAAEERLAGSGARWRYREMDPDVFGEELETPAYAGADRIAAVVLTVNRRE</sequence>
<dbReference type="GO" id="GO:0032259">
    <property type="term" value="P:methylation"/>
    <property type="evidence" value="ECO:0007669"/>
    <property type="project" value="UniProtKB-KW"/>
</dbReference>
<accession>A0ABV6IRF5</accession>
<dbReference type="Gene3D" id="3.40.50.150">
    <property type="entry name" value="Vaccinia Virus protein VP39"/>
    <property type="match status" value="1"/>
</dbReference>
<dbReference type="CDD" id="cd02440">
    <property type="entry name" value="AdoMet_MTases"/>
    <property type="match status" value="1"/>
</dbReference>
<keyword evidence="5" id="KW-1185">Reference proteome</keyword>
<keyword evidence="1 4" id="KW-0808">Transferase</keyword>
<feature type="domain" description="Methyltransferase small" evidence="3">
    <location>
        <begin position="126"/>
        <end position="252"/>
    </location>
</feature>
<organism evidence="4 5">
    <name type="scientific">Muricoccus vinaceus</name>
    <dbReference type="NCBI Taxonomy" id="424704"/>
    <lineage>
        <taxon>Bacteria</taxon>
        <taxon>Pseudomonadati</taxon>
        <taxon>Pseudomonadota</taxon>
        <taxon>Alphaproteobacteria</taxon>
        <taxon>Acetobacterales</taxon>
        <taxon>Roseomonadaceae</taxon>
        <taxon>Muricoccus</taxon>
    </lineage>
</organism>
<evidence type="ECO:0000256" key="2">
    <source>
        <dbReference type="ARBA" id="ARBA00022691"/>
    </source>
</evidence>
<keyword evidence="1 4" id="KW-0489">Methyltransferase</keyword>
<dbReference type="SUPFAM" id="SSF53335">
    <property type="entry name" value="S-adenosyl-L-methionine-dependent methyltransferases"/>
    <property type="match status" value="1"/>
</dbReference>
<reference evidence="4 5" key="1">
    <citation type="submission" date="2024-09" db="EMBL/GenBank/DDBJ databases">
        <authorList>
            <person name="Sun Q."/>
            <person name="Mori K."/>
        </authorList>
    </citation>
    <scope>NUCLEOTIDE SEQUENCE [LARGE SCALE GENOMIC DNA]</scope>
    <source>
        <strain evidence="4 5">CCM 7468</strain>
    </source>
</reference>
<dbReference type="GO" id="GO:0008168">
    <property type="term" value="F:methyltransferase activity"/>
    <property type="evidence" value="ECO:0007669"/>
    <property type="project" value="UniProtKB-KW"/>
</dbReference>
<protein>
    <submittedName>
        <fullName evidence="4">Methyltransferase</fullName>
    </submittedName>
</protein>
<evidence type="ECO:0000256" key="1">
    <source>
        <dbReference type="ARBA" id="ARBA00022603"/>
    </source>
</evidence>
<dbReference type="Proteomes" id="UP001589789">
    <property type="component" value="Unassembled WGS sequence"/>
</dbReference>
<proteinExistence type="predicted"/>
<evidence type="ECO:0000259" key="3">
    <source>
        <dbReference type="Pfam" id="PF05175"/>
    </source>
</evidence>
<name>A0ABV6IRF5_9PROT</name>
<keyword evidence="2" id="KW-0949">S-adenosyl-L-methionine</keyword>